<dbReference type="AlphaFoldDB" id="A0A1Z8BGC3"/>
<dbReference type="Pfam" id="PF00534">
    <property type="entry name" value="Glycos_transf_1"/>
    <property type="match status" value="1"/>
</dbReference>
<proteinExistence type="predicted"/>
<protein>
    <recommendedName>
        <fullName evidence="1">Glycosyl transferase family 1 domain-containing protein</fullName>
    </recommendedName>
</protein>
<dbReference type="SUPFAM" id="SSF53756">
    <property type="entry name" value="UDP-Glycosyltransferase/glycogen phosphorylase"/>
    <property type="match status" value="1"/>
</dbReference>
<evidence type="ECO:0000259" key="1">
    <source>
        <dbReference type="Pfam" id="PF00534"/>
    </source>
</evidence>
<accession>A0A1Z8BGC3</accession>
<dbReference type="EMBL" id="MAAX01000010">
    <property type="protein sequence ID" value="OUS21619.1"/>
    <property type="molecule type" value="Genomic_DNA"/>
</dbReference>
<dbReference type="PANTHER" id="PTHR45947:SF3">
    <property type="entry name" value="SULFOQUINOVOSYL TRANSFERASE SQD2"/>
    <property type="match status" value="1"/>
</dbReference>
<dbReference type="PANTHER" id="PTHR45947">
    <property type="entry name" value="SULFOQUINOVOSYL TRANSFERASE SQD2"/>
    <property type="match status" value="1"/>
</dbReference>
<comment type="caution">
    <text evidence="2">The sequence shown here is derived from an EMBL/GenBank/DDBJ whole genome shotgun (WGS) entry which is preliminary data.</text>
</comment>
<evidence type="ECO:0000313" key="2">
    <source>
        <dbReference type="EMBL" id="OUS21619.1"/>
    </source>
</evidence>
<gene>
    <name evidence="2" type="ORF">A9Q93_00445</name>
</gene>
<reference evidence="3" key="1">
    <citation type="journal article" date="2017" name="Proc. Natl. Acad. Sci. U.S.A.">
        <title>Simulation of Deepwater Horizon oil plume reveals substrate specialization within a complex community of hydrocarbon-degraders.</title>
        <authorList>
            <person name="Hu P."/>
            <person name="Dubinsky E.A."/>
            <person name="Probst A.J."/>
            <person name="Wang J."/>
            <person name="Sieber C.M.K."/>
            <person name="Tom L.M."/>
            <person name="Gardinali P."/>
            <person name="Banfield J.F."/>
            <person name="Atlas R.M."/>
            <person name="Andersen G.L."/>
        </authorList>
    </citation>
    <scope>NUCLEOTIDE SEQUENCE [LARGE SCALE GENOMIC DNA]</scope>
</reference>
<evidence type="ECO:0000313" key="3">
    <source>
        <dbReference type="Proteomes" id="UP000196102"/>
    </source>
</evidence>
<dbReference type="GO" id="GO:0016757">
    <property type="term" value="F:glycosyltransferase activity"/>
    <property type="evidence" value="ECO:0007669"/>
    <property type="project" value="InterPro"/>
</dbReference>
<dbReference type="Gene3D" id="3.40.50.2000">
    <property type="entry name" value="Glycogen Phosphorylase B"/>
    <property type="match status" value="2"/>
</dbReference>
<name>A0A1Z8BGC3_9FLAO</name>
<dbReference type="Proteomes" id="UP000196102">
    <property type="component" value="Unassembled WGS sequence"/>
</dbReference>
<organism evidence="2 3">
    <name type="scientific">Nonlabens dokdonensis</name>
    <dbReference type="NCBI Taxonomy" id="328515"/>
    <lineage>
        <taxon>Bacteria</taxon>
        <taxon>Pseudomonadati</taxon>
        <taxon>Bacteroidota</taxon>
        <taxon>Flavobacteriia</taxon>
        <taxon>Flavobacteriales</taxon>
        <taxon>Flavobacteriaceae</taxon>
        <taxon>Nonlabens</taxon>
    </lineage>
</organism>
<dbReference type="InterPro" id="IPR001296">
    <property type="entry name" value="Glyco_trans_1"/>
</dbReference>
<feature type="domain" description="Glycosyl transferase family 1" evidence="1">
    <location>
        <begin position="180"/>
        <end position="335"/>
    </location>
</feature>
<dbReference type="InterPro" id="IPR050194">
    <property type="entry name" value="Glycosyltransferase_grp1"/>
</dbReference>
<sequence length="354" mass="41020">MAKLKNNILVLHKSGANSHYKALELLAHNEGYTIIYREFSVLSRMFKSIIKLDFRLFIKQWKNLFTLLQLLFTSNEKIVLGIAPYDKTLLRLRNMLRGHQIYYHTSWPIWDGTHFPKKKGVNHKVKKEWKAFLEEQVKLVFAVTETAKESLKSNYNLKREPAVVGHAFHKINFFKVNDSIPVEGISFCYVGRLVEQKGVMELLEFFKGKNEVTFTIIGNGKLENEVKSFVDKYDHINYLPATHNRSVLNHLFNTTDYLVLNSKKTAKWQELFGMVIIEAMAAGCIPIATAHIGPKEIISDQHDGFLFQEEQFINNLSTFLNHKPSQELMKNAIKKAANYEINEVAKNWKDILKD</sequence>
<dbReference type="RefSeq" id="WP_303685397.1">
    <property type="nucleotide sequence ID" value="NZ_CAJXYO010000081.1"/>
</dbReference>
<dbReference type="CDD" id="cd03801">
    <property type="entry name" value="GT4_PimA-like"/>
    <property type="match status" value="1"/>
</dbReference>